<dbReference type="PANTHER" id="PTHR38594">
    <property type="entry name" value="PEP-DEPENDENT DIHYDROXYACETONE KINASE, PHOSPHORYL DONOR SUBUNIT DHAM"/>
    <property type="match status" value="1"/>
</dbReference>
<dbReference type="Pfam" id="PF00381">
    <property type="entry name" value="PTS-HPr"/>
    <property type="match status" value="1"/>
</dbReference>
<dbReference type="InterPro" id="IPR001020">
    <property type="entry name" value="PTS_HPr_His_P_site"/>
</dbReference>
<dbReference type="GO" id="GO:0019563">
    <property type="term" value="P:glycerol catabolic process"/>
    <property type="evidence" value="ECO:0007669"/>
    <property type="project" value="InterPro"/>
</dbReference>
<dbReference type="InterPro" id="IPR039643">
    <property type="entry name" value="DhaM"/>
</dbReference>
<comment type="function">
    <text evidence="2">Component of the dihydroxyacetone kinase complex, which is responsible for the phosphoenolpyruvate (PEP)-dependent phosphorylation of dihydroxyacetone. DhaM serves as the phosphoryl donor. Is phosphorylated by phosphoenolpyruvate in an EI- and HPr-dependent reaction, and a phosphorelay system on histidine residues finally leads to phosphoryl transfer to DhaL and dihydroxyacetone.</text>
</comment>
<evidence type="ECO:0000256" key="1">
    <source>
        <dbReference type="ARBA" id="ARBA00001113"/>
    </source>
</evidence>
<protein>
    <recommendedName>
        <fullName evidence="5">Phosphocarrier protein HPr</fullName>
        <ecNumber evidence="4">2.7.1.121</ecNumber>
    </recommendedName>
</protein>
<dbReference type="SUPFAM" id="SSF53062">
    <property type="entry name" value="PTS system fructose IIA component-like"/>
    <property type="match status" value="1"/>
</dbReference>
<evidence type="ECO:0000313" key="10">
    <source>
        <dbReference type="EMBL" id="RYV51758.1"/>
    </source>
</evidence>
<dbReference type="CDD" id="cd00367">
    <property type="entry name" value="PTS-HPr_like"/>
    <property type="match status" value="1"/>
</dbReference>
<dbReference type="EMBL" id="SDWW01000012">
    <property type="protein sequence ID" value="RYV51758.1"/>
    <property type="molecule type" value="Genomic_DNA"/>
</dbReference>
<evidence type="ECO:0000313" key="11">
    <source>
        <dbReference type="Proteomes" id="UP000293764"/>
    </source>
</evidence>
<dbReference type="NCBIfam" id="TIGR02364">
    <property type="entry name" value="dha_pts"/>
    <property type="match status" value="1"/>
</dbReference>
<dbReference type="EC" id="2.7.1.121" evidence="4"/>
<dbReference type="Gene3D" id="3.30.1340.10">
    <property type="entry name" value="HPr-like"/>
    <property type="match status" value="1"/>
</dbReference>
<dbReference type="Proteomes" id="UP000293764">
    <property type="component" value="Unassembled WGS sequence"/>
</dbReference>
<proteinExistence type="predicted"/>
<evidence type="ECO:0000256" key="2">
    <source>
        <dbReference type="ARBA" id="ARBA00002788"/>
    </source>
</evidence>
<feature type="domain" description="HPr" evidence="9">
    <location>
        <begin position="162"/>
        <end position="245"/>
    </location>
</feature>
<dbReference type="PROSITE" id="PS51350">
    <property type="entry name" value="PTS_HPR_DOM"/>
    <property type="match status" value="1"/>
</dbReference>
<evidence type="ECO:0000259" key="9">
    <source>
        <dbReference type="PROSITE" id="PS51350"/>
    </source>
</evidence>
<comment type="subunit">
    <text evidence="7">Homodimer. The dihydroxyacetone kinase complex is composed of a homodimer of DhaM, a homodimer of DhaK and the subunit DhaL.</text>
</comment>
<accession>A0A4Q5N102</accession>
<keyword evidence="11" id="KW-1185">Reference proteome</keyword>
<dbReference type="GO" id="GO:0016020">
    <property type="term" value="C:membrane"/>
    <property type="evidence" value="ECO:0007669"/>
    <property type="project" value="InterPro"/>
</dbReference>
<evidence type="ECO:0000256" key="6">
    <source>
        <dbReference type="ARBA" id="ARBA00022679"/>
    </source>
</evidence>
<dbReference type="GO" id="GO:0009401">
    <property type="term" value="P:phosphoenolpyruvate-dependent sugar phosphotransferase system"/>
    <property type="evidence" value="ECO:0007669"/>
    <property type="project" value="InterPro"/>
</dbReference>
<evidence type="ECO:0000256" key="7">
    <source>
        <dbReference type="ARBA" id="ARBA00046577"/>
    </source>
</evidence>
<dbReference type="Pfam" id="PF03610">
    <property type="entry name" value="EIIA-man"/>
    <property type="match status" value="1"/>
</dbReference>
<dbReference type="InterPro" id="IPR004701">
    <property type="entry name" value="PTS_EIIA_man-typ"/>
</dbReference>
<dbReference type="InterPro" id="IPR012844">
    <property type="entry name" value="DhaM_N"/>
</dbReference>
<evidence type="ECO:0000256" key="5">
    <source>
        <dbReference type="ARBA" id="ARBA00020422"/>
    </source>
</evidence>
<dbReference type="InterPro" id="IPR035895">
    <property type="entry name" value="HPr-like_sf"/>
</dbReference>
<evidence type="ECO:0000256" key="4">
    <source>
        <dbReference type="ARBA" id="ARBA00012095"/>
    </source>
</evidence>
<comment type="function">
    <text evidence="3">General (non sugar-specific) component of the phosphoenolpyruvate-dependent sugar phosphotransferase system (sugar PTS). This major carbohydrate active-transport system catalyzes the phosphorylation of incoming sugar substrates concomitantly with their translocation across the cell membrane. The phosphoryl group from phosphoenolpyruvate (PEP) is transferred to the phosphoryl carrier protein HPr by enzyme I. Phospho-HPr then transfers it to the PTS EIIA domain.</text>
</comment>
<feature type="domain" description="PTS EIIA type-4" evidence="8">
    <location>
        <begin position="18"/>
        <end position="146"/>
    </location>
</feature>
<dbReference type="GO" id="GO:0047324">
    <property type="term" value="F:phosphoenolpyruvate-glycerone phosphotransferase activity"/>
    <property type="evidence" value="ECO:0007669"/>
    <property type="project" value="UniProtKB-EC"/>
</dbReference>
<dbReference type="PRINTS" id="PR00107">
    <property type="entry name" value="PHOSPHOCPHPR"/>
</dbReference>
<comment type="catalytic activity">
    <reaction evidence="1">
        <text>dihydroxyacetone + phosphoenolpyruvate = dihydroxyacetone phosphate + pyruvate</text>
        <dbReference type="Rhea" id="RHEA:18381"/>
        <dbReference type="ChEBI" id="CHEBI:15361"/>
        <dbReference type="ChEBI" id="CHEBI:16016"/>
        <dbReference type="ChEBI" id="CHEBI:57642"/>
        <dbReference type="ChEBI" id="CHEBI:58702"/>
        <dbReference type="EC" id="2.7.1.121"/>
    </reaction>
</comment>
<dbReference type="AlphaFoldDB" id="A0A4Q5N102"/>
<evidence type="ECO:0000259" key="8">
    <source>
        <dbReference type="PROSITE" id="PS51096"/>
    </source>
</evidence>
<gene>
    <name evidence="10" type="ORF">EUA98_06710</name>
</gene>
<dbReference type="InterPro" id="IPR000032">
    <property type="entry name" value="HPr-like"/>
</dbReference>
<organism evidence="10 11">
    <name type="scientific">Pengzhenrongella frigida</name>
    <dbReference type="NCBI Taxonomy" id="1259133"/>
    <lineage>
        <taxon>Bacteria</taxon>
        <taxon>Bacillati</taxon>
        <taxon>Actinomycetota</taxon>
        <taxon>Actinomycetes</taxon>
        <taxon>Micrococcales</taxon>
        <taxon>Pengzhenrongella</taxon>
    </lineage>
</organism>
<dbReference type="NCBIfam" id="TIGR01003">
    <property type="entry name" value="PTS_HPr_family"/>
    <property type="match status" value="1"/>
</dbReference>
<dbReference type="OrthoDB" id="350754at2"/>
<dbReference type="PROSITE" id="PS51096">
    <property type="entry name" value="PTS_EIIA_TYPE_4"/>
    <property type="match status" value="1"/>
</dbReference>
<dbReference type="PROSITE" id="PS00369">
    <property type="entry name" value="PTS_HPR_HIS"/>
    <property type="match status" value="1"/>
</dbReference>
<dbReference type="Gene3D" id="3.40.50.510">
    <property type="entry name" value="Phosphotransferase system, mannose-type IIA component"/>
    <property type="match status" value="1"/>
</dbReference>
<dbReference type="RefSeq" id="WP_130101899.1">
    <property type="nucleotide sequence ID" value="NZ_SDWW01000012.1"/>
</dbReference>
<comment type="caution">
    <text evidence="10">The sequence shown here is derived from an EMBL/GenBank/DDBJ whole genome shotgun (WGS) entry which is preliminary data.</text>
</comment>
<dbReference type="InterPro" id="IPR036662">
    <property type="entry name" value="PTS_EIIA_man-typ_sf"/>
</dbReference>
<keyword evidence="6" id="KW-0808">Transferase</keyword>
<evidence type="ECO:0000256" key="3">
    <source>
        <dbReference type="ARBA" id="ARBA00003681"/>
    </source>
</evidence>
<reference evidence="10 11" key="1">
    <citation type="submission" date="2019-01" db="EMBL/GenBank/DDBJ databases">
        <title>Novel species of Cellulomonas.</title>
        <authorList>
            <person name="Liu Q."/>
            <person name="Xin Y.-H."/>
        </authorList>
    </citation>
    <scope>NUCLEOTIDE SEQUENCE [LARGE SCALE GENOMIC DNA]</scope>
    <source>
        <strain evidence="10 11">HLT2-17</strain>
    </source>
</reference>
<name>A0A4Q5N102_9MICO</name>
<dbReference type="PANTHER" id="PTHR38594:SF1">
    <property type="entry name" value="PEP-DEPENDENT DIHYDROXYACETONE KINASE, PHOSPHORYL DONOR SUBUNIT DHAM"/>
    <property type="match status" value="1"/>
</dbReference>
<dbReference type="SUPFAM" id="SSF55594">
    <property type="entry name" value="HPr-like"/>
    <property type="match status" value="1"/>
</dbReference>
<sequence length="245" mass="23857">MTAPVEAASTGGDAGRAPVALLLVSHSRDLAAGTLELAAQMAPSVLLVAAGGLEDGGIGTSYDLIEAGLGRAADGGRSVVILTDLGSAVLTAESVLEFLDDEVRARVRLADAPFVEGSIAAAVAADGGQDVEAVLGAAELAGATFARSGGAAPSEHGPVPASMRATAVLRNPLGLHARPAAQLARTAASFEAVVTVNGVDAASVLALIGLGAVGGQQVVVTAAGPQARAALVAVIDEIEAGFGEA</sequence>